<dbReference type="CDD" id="cd06171">
    <property type="entry name" value="Sigma70_r4"/>
    <property type="match status" value="1"/>
</dbReference>
<dbReference type="SUPFAM" id="SSF88659">
    <property type="entry name" value="Sigma3 and sigma4 domains of RNA polymerase sigma factors"/>
    <property type="match status" value="1"/>
</dbReference>
<keyword evidence="3" id="KW-0731">Sigma factor</keyword>
<reference evidence="7 8" key="1">
    <citation type="submission" date="2014-09" db="EMBL/GenBank/DDBJ databases">
        <authorList>
            <person name="Urmite Genomes Urmite Genomes"/>
        </authorList>
    </citation>
    <scope>NUCLEOTIDE SEQUENCE [LARGE SCALE GENOMIC DNA]</scope>
    <source>
        <strain evidence="7 8">ES2</strain>
    </source>
</reference>
<dbReference type="InterPro" id="IPR039425">
    <property type="entry name" value="RNA_pol_sigma-70-like"/>
</dbReference>
<evidence type="ECO:0000256" key="2">
    <source>
        <dbReference type="ARBA" id="ARBA00023015"/>
    </source>
</evidence>
<dbReference type="NCBIfam" id="TIGR02937">
    <property type="entry name" value="sigma70-ECF"/>
    <property type="match status" value="1"/>
</dbReference>
<evidence type="ECO:0000256" key="1">
    <source>
        <dbReference type="ARBA" id="ARBA00010641"/>
    </source>
</evidence>
<dbReference type="SUPFAM" id="SSF88946">
    <property type="entry name" value="Sigma2 domain of RNA polymerase sigma factors"/>
    <property type="match status" value="1"/>
</dbReference>
<dbReference type="InterPro" id="IPR036388">
    <property type="entry name" value="WH-like_DNA-bd_sf"/>
</dbReference>
<organism evidence="7 8">
    <name type="scientific">Planococcus massiliensis</name>
    <dbReference type="NCBI Taxonomy" id="1499687"/>
    <lineage>
        <taxon>Bacteria</taxon>
        <taxon>Bacillati</taxon>
        <taxon>Bacillota</taxon>
        <taxon>Bacilli</taxon>
        <taxon>Bacillales</taxon>
        <taxon>Caryophanaceae</taxon>
        <taxon>Planococcus</taxon>
    </lineage>
</organism>
<gene>
    <name evidence="7" type="primary">sigV_2</name>
    <name evidence="7" type="ORF">BN1080_02750</name>
</gene>
<dbReference type="PANTHER" id="PTHR43133">
    <property type="entry name" value="RNA POLYMERASE ECF-TYPE SIGMA FACTO"/>
    <property type="match status" value="1"/>
</dbReference>
<dbReference type="PANTHER" id="PTHR43133:SF51">
    <property type="entry name" value="RNA POLYMERASE SIGMA FACTOR"/>
    <property type="match status" value="1"/>
</dbReference>
<evidence type="ECO:0000259" key="6">
    <source>
        <dbReference type="Pfam" id="PF08281"/>
    </source>
</evidence>
<dbReference type="InterPro" id="IPR013324">
    <property type="entry name" value="RNA_pol_sigma_r3/r4-like"/>
</dbReference>
<evidence type="ECO:0000313" key="7">
    <source>
        <dbReference type="EMBL" id="CEG23746.1"/>
    </source>
</evidence>
<evidence type="ECO:0000256" key="4">
    <source>
        <dbReference type="ARBA" id="ARBA00023163"/>
    </source>
</evidence>
<dbReference type="GO" id="GO:0006352">
    <property type="term" value="P:DNA-templated transcription initiation"/>
    <property type="evidence" value="ECO:0007669"/>
    <property type="project" value="InterPro"/>
</dbReference>
<sequence>MNKESMRRMEHDEEMVAAAIKGDRVALQHLLKDEKEKLYRMAFTYVRNEEDAIDIFQQTVLQAIESVHQVKETAYFSTWLTRICINKALALLKKNKKLIVLDELEERKAPSDSMDIAQQLDMEKALGLLPEKYKTVLLLRFYQDFTVKQIADFMECPEGTVKTLIHRGLAMLKRDLKGVYADEWQREFN</sequence>
<name>A0A098ER24_9BACL</name>
<dbReference type="InterPro" id="IPR014284">
    <property type="entry name" value="RNA_pol_sigma-70_dom"/>
</dbReference>
<dbReference type="GO" id="GO:0003677">
    <property type="term" value="F:DNA binding"/>
    <property type="evidence" value="ECO:0007669"/>
    <property type="project" value="InterPro"/>
</dbReference>
<protein>
    <submittedName>
        <fullName evidence="7">RNA polymerase sigma factor SigV</fullName>
    </submittedName>
</protein>
<dbReference type="InterPro" id="IPR013249">
    <property type="entry name" value="RNA_pol_sigma70_r4_t2"/>
</dbReference>
<dbReference type="EMBL" id="CCXS01000001">
    <property type="protein sequence ID" value="CEG23746.1"/>
    <property type="molecule type" value="Genomic_DNA"/>
</dbReference>
<evidence type="ECO:0000313" key="8">
    <source>
        <dbReference type="Proteomes" id="UP000043699"/>
    </source>
</evidence>
<comment type="similarity">
    <text evidence="1">Belongs to the sigma-70 factor family. ECF subfamily.</text>
</comment>
<dbReference type="Proteomes" id="UP000043699">
    <property type="component" value="Unassembled WGS sequence"/>
</dbReference>
<dbReference type="AlphaFoldDB" id="A0A098ER24"/>
<dbReference type="Gene3D" id="1.10.1740.10">
    <property type="match status" value="1"/>
</dbReference>
<dbReference type="InterPro" id="IPR014300">
    <property type="entry name" value="RNA_pol_sigma-V"/>
</dbReference>
<dbReference type="GO" id="GO:0016987">
    <property type="term" value="F:sigma factor activity"/>
    <property type="evidence" value="ECO:0007669"/>
    <property type="project" value="UniProtKB-KW"/>
</dbReference>
<evidence type="ECO:0000259" key="5">
    <source>
        <dbReference type="Pfam" id="PF04542"/>
    </source>
</evidence>
<proteinExistence type="inferred from homology"/>
<feature type="domain" description="RNA polymerase sigma factor 70 region 4 type 2" evidence="6">
    <location>
        <begin position="121"/>
        <end position="172"/>
    </location>
</feature>
<dbReference type="Gene3D" id="1.10.10.10">
    <property type="entry name" value="Winged helix-like DNA-binding domain superfamily/Winged helix DNA-binding domain"/>
    <property type="match status" value="1"/>
</dbReference>
<dbReference type="Pfam" id="PF04542">
    <property type="entry name" value="Sigma70_r2"/>
    <property type="match status" value="1"/>
</dbReference>
<dbReference type="STRING" id="1499687.BN1080_02750"/>
<dbReference type="Pfam" id="PF08281">
    <property type="entry name" value="Sigma70_r4_2"/>
    <property type="match status" value="1"/>
</dbReference>
<keyword evidence="4" id="KW-0804">Transcription</keyword>
<evidence type="ECO:0000256" key="3">
    <source>
        <dbReference type="ARBA" id="ARBA00023082"/>
    </source>
</evidence>
<dbReference type="InterPro" id="IPR013325">
    <property type="entry name" value="RNA_pol_sigma_r2"/>
</dbReference>
<dbReference type="NCBIfam" id="TIGR02954">
    <property type="entry name" value="Sig70_famx3"/>
    <property type="match status" value="1"/>
</dbReference>
<dbReference type="InterPro" id="IPR007627">
    <property type="entry name" value="RNA_pol_sigma70_r2"/>
</dbReference>
<feature type="domain" description="RNA polymerase sigma-70 region 2" evidence="5">
    <location>
        <begin position="34"/>
        <end position="97"/>
    </location>
</feature>
<dbReference type="RefSeq" id="WP_234398969.1">
    <property type="nucleotide sequence ID" value="NZ_CCXS01000001.1"/>
</dbReference>
<keyword evidence="2" id="KW-0805">Transcription regulation</keyword>
<keyword evidence="8" id="KW-1185">Reference proteome</keyword>
<accession>A0A098ER24</accession>